<dbReference type="GO" id="GO:0016887">
    <property type="term" value="F:ATP hydrolysis activity"/>
    <property type="evidence" value="ECO:0007669"/>
    <property type="project" value="InterPro"/>
</dbReference>
<evidence type="ECO:0000313" key="4">
    <source>
        <dbReference type="Proteomes" id="UP000597444"/>
    </source>
</evidence>
<dbReference type="Gene3D" id="3.40.50.300">
    <property type="entry name" value="P-loop containing nucleotide triphosphate hydrolases"/>
    <property type="match status" value="1"/>
</dbReference>
<organism evidence="3 4">
    <name type="scientific">Reticulibacter mediterranei</name>
    <dbReference type="NCBI Taxonomy" id="2778369"/>
    <lineage>
        <taxon>Bacteria</taxon>
        <taxon>Bacillati</taxon>
        <taxon>Chloroflexota</taxon>
        <taxon>Ktedonobacteria</taxon>
        <taxon>Ktedonobacterales</taxon>
        <taxon>Reticulibacteraceae</taxon>
        <taxon>Reticulibacter</taxon>
    </lineage>
</organism>
<comment type="caution">
    <text evidence="3">The sequence shown here is derived from an EMBL/GenBank/DDBJ whole genome shotgun (WGS) entry which is preliminary data.</text>
</comment>
<evidence type="ECO:0000259" key="2">
    <source>
        <dbReference type="Pfam" id="PF13401"/>
    </source>
</evidence>
<evidence type="ECO:0000313" key="3">
    <source>
        <dbReference type="EMBL" id="GHO96286.1"/>
    </source>
</evidence>
<dbReference type="EMBL" id="BNJK01000001">
    <property type="protein sequence ID" value="GHO96286.1"/>
    <property type="molecule type" value="Genomic_DNA"/>
</dbReference>
<evidence type="ECO:0000256" key="1">
    <source>
        <dbReference type="SAM" id="MobiDB-lite"/>
    </source>
</evidence>
<keyword evidence="3" id="KW-0067">ATP-binding</keyword>
<dbReference type="Pfam" id="PF13401">
    <property type="entry name" value="AAA_22"/>
    <property type="match status" value="1"/>
</dbReference>
<keyword evidence="3" id="KW-0547">Nucleotide-binding</keyword>
<dbReference type="RefSeq" id="WP_220206924.1">
    <property type="nucleotide sequence ID" value="NZ_BNJK01000001.1"/>
</dbReference>
<feature type="region of interest" description="Disordered" evidence="1">
    <location>
        <begin position="359"/>
        <end position="445"/>
    </location>
</feature>
<dbReference type="SUPFAM" id="SSF52540">
    <property type="entry name" value="P-loop containing nucleoside triphosphate hydrolases"/>
    <property type="match status" value="1"/>
</dbReference>
<reference evidence="3" key="1">
    <citation type="submission" date="2020-10" db="EMBL/GenBank/DDBJ databases">
        <title>Taxonomic study of unclassified bacteria belonging to the class Ktedonobacteria.</title>
        <authorList>
            <person name="Yabe S."/>
            <person name="Wang C.M."/>
            <person name="Zheng Y."/>
            <person name="Sakai Y."/>
            <person name="Cavaletti L."/>
            <person name="Monciardini P."/>
            <person name="Donadio S."/>
        </authorList>
    </citation>
    <scope>NUCLEOTIDE SEQUENCE</scope>
    <source>
        <strain evidence="3">ID150040</strain>
    </source>
</reference>
<dbReference type="Proteomes" id="UP000597444">
    <property type="component" value="Unassembled WGS sequence"/>
</dbReference>
<gene>
    <name evidence="3" type="ORF">KSF_063340</name>
</gene>
<dbReference type="InterPro" id="IPR049945">
    <property type="entry name" value="AAA_22"/>
</dbReference>
<dbReference type="AlphaFoldDB" id="A0A8J3IU73"/>
<feature type="domain" description="ORC1/DEAH AAA+ ATPase" evidence="2">
    <location>
        <begin position="58"/>
        <end position="226"/>
    </location>
</feature>
<sequence>MSKPDESQAEGDNLPVDRKKYAVMTKDERLQEFKRTVAHPHLKAADQSLREAIREPGGASLILVYGPARVGKTTMKNHVIKEIITEMLPALQEDREQIPIVSILPRPPMNNSFSWKDFLQSALIALEEPLIDHKVLLNTGNGEGEMEATWSAKTRRRTPEGTKDALRVSFETAIRRRRPRAVIIDEAQHLGKVSGGRQLQNQLDCIKSLADITETVHVLIGTYELLPLRNLSAQLIGRSLDIHFPRYHTTKKELSQFKNILGTFQQRLPFAEETDVLLKNWEFCYERSIGCLGNLRLMLIRAVRAAMEANEKTLSLKLLEKHAFSEAELFEMMVEAHEGEKELAAKPEQHTKLREMLGLYPTGEGKPETSSETQQNQSTPLPNQEAKYLEVAQTNGNKSETREKVADEVSKVSKKAKSRISQPGRRNPKRDRTGQVIPSPENKSV</sequence>
<proteinExistence type="predicted"/>
<feature type="compositionally biased region" description="Polar residues" evidence="1">
    <location>
        <begin position="368"/>
        <end position="382"/>
    </location>
</feature>
<accession>A0A8J3IU73</accession>
<dbReference type="InterPro" id="IPR027417">
    <property type="entry name" value="P-loop_NTPase"/>
</dbReference>
<keyword evidence="4" id="KW-1185">Reference proteome</keyword>
<name>A0A8J3IU73_9CHLR</name>
<dbReference type="GO" id="GO:0005524">
    <property type="term" value="F:ATP binding"/>
    <property type="evidence" value="ECO:0007669"/>
    <property type="project" value="UniProtKB-KW"/>
</dbReference>
<protein>
    <submittedName>
        <fullName evidence="3">ATP-binding protein</fullName>
    </submittedName>
</protein>
<feature type="compositionally biased region" description="Basic and acidic residues" evidence="1">
    <location>
        <begin position="399"/>
        <end position="411"/>
    </location>
</feature>